<dbReference type="RefSeq" id="XP_070883561.1">
    <property type="nucleotide sequence ID" value="XM_071029818.1"/>
</dbReference>
<dbReference type="EMBL" id="JBFXLQ010000039">
    <property type="protein sequence ID" value="KAL2864582.1"/>
    <property type="molecule type" value="Genomic_DNA"/>
</dbReference>
<proteinExistence type="predicted"/>
<dbReference type="Proteomes" id="UP001610432">
    <property type="component" value="Unassembled WGS sequence"/>
</dbReference>
<evidence type="ECO:0000313" key="2">
    <source>
        <dbReference type="Proteomes" id="UP001610432"/>
    </source>
</evidence>
<keyword evidence="2" id="KW-1185">Reference proteome</keyword>
<name>A0ABR4LMF0_9EURO</name>
<sequence>MVRMELCRSRIPNTMFEEILEDLSLAETQYGPMSMHDNEEARSRYISVLFNRIIGVFGTAIVNKPEGLLDSRFSKRGRIEHHFVSLRSTSVVFIEVKRIWTLGKGRLDVKAQVLAECAACDFANQKEGYWTPILAVLCDGINLEFMVFDSSSKTVYTSGWAFALMLECENEVDFIKSVKRTAERLFDWFVMAYINGIRAFEHVSSRKSDLEGMPRKSTENWGDALAHAERAHWFLREGHNCLASQEWSKAEELARQGVELLKQSVSELPSYLLMPQEVPRNRKWAVCFEESVENDPRSANRRWEF</sequence>
<protein>
    <recommendedName>
        <fullName evidence="3">Fungal-type protein kinase domain-containing protein</fullName>
    </recommendedName>
</protein>
<comment type="caution">
    <text evidence="1">The sequence shown here is derived from an EMBL/GenBank/DDBJ whole genome shotgun (WGS) entry which is preliminary data.</text>
</comment>
<organism evidence="1 2">
    <name type="scientific">Aspergillus lucknowensis</name>
    <dbReference type="NCBI Taxonomy" id="176173"/>
    <lineage>
        <taxon>Eukaryota</taxon>
        <taxon>Fungi</taxon>
        <taxon>Dikarya</taxon>
        <taxon>Ascomycota</taxon>
        <taxon>Pezizomycotina</taxon>
        <taxon>Eurotiomycetes</taxon>
        <taxon>Eurotiomycetidae</taxon>
        <taxon>Eurotiales</taxon>
        <taxon>Aspergillaceae</taxon>
        <taxon>Aspergillus</taxon>
        <taxon>Aspergillus subgen. Nidulantes</taxon>
    </lineage>
</organism>
<dbReference type="GeneID" id="98144890"/>
<evidence type="ECO:0000313" key="1">
    <source>
        <dbReference type="EMBL" id="KAL2864582.1"/>
    </source>
</evidence>
<reference evidence="1 2" key="1">
    <citation type="submission" date="2024-07" db="EMBL/GenBank/DDBJ databases">
        <title>Section-level genome sequencing and comparative genomics of Aspergillus sections Usti and Cavernicolus.</title>
        <authorList>
            <consortium name="Lawrence Berkeley National Laboratory"/>
            <person name="Nybo J.L."/>
            <person name="Vesth T.C."/>
            <person name="Theobald S."/>
            <person name="Frisvad J.C."/>
            <person name="Larsen T.O."/>
            <person name="Kjaerboelling I."/>
            <person name="Rothschild-Mancinelli K."/>
            <person name="Lyhne E.K."/>
            <person name="Kogle M.E."/>
            <person name="Barry K."/>
            <person name="Clum A."/>
            <person name="Na H."/>
            <person name="Ledsgaard L."/>
            <person name="Lin J."/>
            <person name="Lipzen A."/>
            <person name="Kuo A."/>
            <person name="Riley R."/>
            <person name="Mondo S."/>
            <person name="Labutti K."/>
            <person name="Haridas S."/>
            <person name="Pangalinan J."/>
            <person name="Salamov A.A."/>
            <person name="Simmons B.A."/>
            <person name="Magnuson J.K."/>
            <person name="Chen J."/>
            <person name="Drula E."/>
            <person name="Henrissat B."/>
            <person name="Wiebenga A."/>
            <person name="Lubbers R.J."/>
            <person name="Gomes A.C."/>
            <person name="Macurrencykelacurrency M.R."/>
            <person name="Stajich J."/>
            <person name="Grigoriev I.V."/>
            <person name="Mortensen U.H."/>
            <person name="De Vries R.P."/>
            <person name="Baker S.E."/>
            <person name="Andersen M.R."/>
        </authorList>
    </citation>
    <scope>NUCLEOTIDE SEQUENCE [LARGE SCALE GENOMIC DNA]</scope>
    <source>
        <strain evidence="1 2">CBS 449.75</strain>
    </source>
</reference>
<accession>A0ABR4LMF0</accession>
<evidence type="ECO:0008006" key="3">
    <source>
        <dbReference type="Google" id="ProtNLM"/>
    </source>
</evidence>
<gene>
    <name evidence="1" type="ORF">BJX67DRAFT_360907</name>
</gene>